<dbReference type="GO" id="GO:0031177">
    <property type="term" value="F:phosphopantetheine binding"/>
    <property type="evidence" value="ECO:0007669"/>
    <property type="project" value="InterPro"/>
</dbReference>
<dbReference type="InterPro" id="IPR025110">
    <property type="entry name" value="AMP-bd_C"/>
</dbReference>
<dbReference type="STRING" id="320771.Cflav_PD5395"/>
<name>B9XB75_PEDPL</name>
<dbReference type="GO" id="GO:0009366">
    <property type="term" value="C:enterobactin synthetase complex"/>
    <property type="evidence" value="ECO:0007669"/>
    <property type="project" value="TreeGrafter"/>
</dbReference>
<dbReference type="Gene3D" id="3.30.300.30">
    <property type="match status" value="1"/>
</dbReference>
<keyword evidence="4" id="KW-0597">Phosphoprotein</keyword>
<dbReference type="Pfam" id="PF13193">
    <property type="entry name" value="AMP-binding_C"/>
    <property type="match status" value="1"/>
</dbReference>
<organism evidence="6 7">
    <name type="scientific">Pedosphaera parvula (strain Ellin514)</name>
    <dbReference type="NCBI Taxonomy" id="320771"/>
    <lineage>
        <taxon>Bacteria</taxon>
        <taxon>Pseudomonadati</taxon>
        <taxon>Verrucomicrobiota</taxon>
        <taxon>Pedosphaerae</taxon>
        <taxon>Pedosphaerales</taxon>
        <taxon>Pedosphaeraceae</taxon>
        <taxon>Pedosphaera</taxon>
    </lineage>
</organism>
<dbReference type="Gene3D" id="2.30.38.10">
    <property type="entry name" value="Luciferase, Domain 3"/>
    <property type="match status" value="1"/>
</dbReference>
<protein>
    <submittedName>
        <fullName evidence="6">Amino acid adenylation domain protein</fullName>
    </submittedName>
</protein>
<dbReference type="PANTHER" id="PTHR45527">
    <property type="entry name" value="NONRIBOSOMAL PEPTIDE SYNTHETASE"/>
    <property type="match status" value="1"/>
</dbReference>
<dbReference type="Gene3D" id="3.30.559.10">
    <property type="entry name" value="Chloramphenicol acetyltransferase-like domain"/>
    <property type="match status" value="1"/>
</dbReference>
<reference evidence="6 7" key="1">
    <citation type="journal article" date="2011" name="J. Bacteriol.">
        <title>Genome sequence of 'Pedosphaera parvula' Ellin514, an aerobic Verrucomicrobial isolate from pasture soil.</title>
        <authorList>
            <person name="Kant R."/>
            <person name="van Passel M.W."/>
            <person name="Sangwan P."/>
            <person name="Palva A."/>
            <person name="Lucas S."/>
            <person name="Copeland A."/>
            <person name="Lapidus A."/>
            <person name="Glavina Del Rio T."/>
            <person name="Dalin E."/>
            <person name="Tice H."/>
            <person name="Bruce D."/>
            <person name="Goodwin L."/>
            <person name="Pitluck S."/>
            <person name="Chertkov O."/>
            <person name="Larimer F.W."/>
            <person name="Land M.L."/>
            <person name="Hauser L."/>
            <person name="Brettin T.S."/>
            <person name="Detter J.C."/>
            <person name="Han S."/>
            <person name="de Vos W.M."/>
            <person name="Janssen P.H."/>
            <person name="Smidt H."/>
        </authorList>
    </citation>
    <scope>NUCLEOTIDE SEQUENCE [LARGE SCALE GENOMIC DNA]</scope>
    <source>
        <strain evidence="6 7">Ellin514</strain>
    </source>
</reference>
<dbReference type="InterPro" id="IPR001031">
    <property type="entry name" value="Thioesterase"/>
</dbReference>
<dbReference type="Pfam" id="PF00501">
    <property type="entry name" value="AMP-binding"/>
    <property type="match status" value="1"/>
</dbReference>
<dbReference type="GO" id="GO:0009239">
    <property type="term" value="P:enterobactin biosynthetic process"/>
    <property type="evidence" value="ECO:0007669"/>
    <property type="project" value="TreeGrafter"/>
</dbReference>
<dbReference type="InterPro" id="IPR045851">
    <property type="entry name" value="AMP-bd_C_sf"/>
</dbReference>
<dbReference type="Pfam" id="PF00975">
    <property type="entry name" value="Thioesterase"/>
    <property type="match status" value="1"/>
</dbReference>
<dbReference type="CDD" id="cd12117">
    <property type="entry name" value="A_NRPS_Srf_like"/>
    <property type="match status" value="1"/>
</dbReference>
<dbReference type="FunFam" id="3.30.559.30:FF:000001">
    <property type="entry name" value="Non-ribosomal peptide synthetase"/>
    <property type="match status" value="1"/>
</dbReference>
<dbReference type="PANTHER" id="PTHR45527:SF1">
    <property type="entry name" value="FATTY ACID SYNTHASE"/>
    <property type="match status" value="1"/>
</dbReference>
<dbReference type="InterPro" id="IPR029058">
    <property type="entry name" value="AB_hydrolase_fold"/>
</dbReference>
<dbReference type="InterPro" id="IPR000873">
    <property type="entry name" value="AMP-dep_synth/lig_dom"/>
</dbReference>
<proteinExistence type="inferred from homology"/>
<dbReference type="GO" id="GO:0047527">
    <property type="term" value="F:2,3-dihydroxybenzoate-serine ligase activity"/>
    <property type="evidence" value="ECO:0007669"/>
    <property type="project" value="TreeGrafter"/>
</dbReference>
<dbReference type="PROSITE" id="PS50075">
    <property type="entry name" value="CARRIER"/>
    <property type="match status" value="1"/>
</dbReference>
<dbReference type="Gene3D" id="3.40.50.1820">
    <property type="entry name" value="alpha/beta hydrolase"/>
    <property type="match status" value="1"/>
</dbReference>
<dbReference type="PROSITE" id="PS00455">
    <property type="entry name" value="AMP_BINDING"/>
    <property type="match status" value="1"/>
</dbReference>
<dbReference type="FunFam" id="3.40.50.980:FF:000001">
    <property type="entry name" value="Non-ribosomal peptide synthetase"/>
    <property type="match status" value="1"/>
</dbReference>
<dbReference type="InterPro" id="IPR001242">
    <property type="entry name" value="Condensation_dom"/>
</dbReference>
<dbReference type="FunFam" id="3.40.50.12780:FF:000012">
    <property type="entry name" value="Non-ribosomal peptide synthetase"/>
    <property type="match status" value="1"/>
</dbReference>
<keyword evidence="3" id="KW-0596">Phosphopantetheine</keyword>
<comment type="caution">
    <text evidence="6">The sequence shown here is derived from an EMBL/GenBank/DDBJ whole genome shotgun (WGS) entry which is preliminary data.</text>
</comment>
<comment type="similarity">
    <text evidence="2">Belongs to the ATP-dependent AMP-binding enzyme family.</text>
</comment>
<evidence type="ECO:0000256" key="2">
    <source>
        <dbReference type="ARBA" id="ARBA00006432"/>
    </source>
</evidence>
<dbReference type="Gene3D" id="3.30.559.30">
    <property type="entry name" value="Nonribosomal peptide synthetase, condensation domain"/>
    <property type="match status" value="1"/>
</dbReference>
<dbReference type="FunFam" id="1.10.1200.10:FF:000005">
    <property type="entry name" value="Nonribosomal peptide synthetase 1"/>
    <property type="match status" value="1"/>
</dbReference>
<evidence type="ECO:0000256" key="3">
    <source>
        <dbReference type="ARBA" id="ARBA00022450"/>
    </source>
</evidence>
<dbReference type="SUPFAM" id="SSF47336">
    <property type="entry name" value="ACP-like"/>
    <property type="match status" value="1"/>
</dbReference>
<dbReference type="Pfam" id="PF00668">
    <property type="entry name" value="Condensation"/>
    <property type="match status" value="1"/>
</dbReference>
<dbReference type="InterPro" id="IPR036736">
    <property type="entry name" value="ACP-like_sf"/>
</dbReference>
<dbReference type="Gene3D" id="3.40.50.980">
    <property type="match status" value="2"/>
</dbReference>
<evidence type="ECO:0000256" key="4">
    <source>
        <dbReference type="ARBA" id="ARBA00022553"/>
    </source>
</evidence>
<dbReference type="SUPFAM" id="SSF52777">
    <property type="entry name" value="CoA-dependent acyltransferases"/>
    <property type="match status" value="2"/>
</dbReference>
<dbReference type="SUPFAM" id="SSF53474">
    <property type="entry name" value="alpha/beta-Hydrolases"/>
    <property type="match status" value="1"/>
</dbReference>
<dbReference type="EMBL" id="ABOX02000003">
    <property type="protein sequence ID" value="EEF62760.1"/>
    <property type="molecule type" value="Genomic_DNA"/>
</dbReference>
<dbReference type="InterPro" id="IPR020845">
    <property type="entry name" value="AMP-binding_CS"/>
</dbReference>
<evidence type="ECO:0000313" key="6">
    <source>
        <dbReference type="EMBL" id="EEF62760.1"/>
    </source>
</evidence>
<dbReference type="Proteomes" id="UP000003688">
    <property type="component" value="Unassembled WGS sequence"/>
</dbReference>
<evidence type="ECO:0000259" key="5">
    <source>
        <dbReference type="PROSITE" id="PS50075"/>
    </source>
</evidence>
<evidence type="ECO:0000313" key="7">
    <source>
        <dbReference type="Proteomes" id="UP000003688"/>
    </source>
</evidence>
<dbReference type="Pfam" id="PF00550">
    <property type="entry name" value="PP-binding"/>
    <property type="match status" value="1"/>
</dbReference>
<dbReference type="SUPFAM" id="SSF56801">
    <property type="entry name" value="Acetyl-CoA synthetase-like"/>
    <property type="match status" value="1"/>
</dbReference>
<accession>B9XB75</accession>
<comment type="cofactor">
    <cofactor evidence="1">
        <name>pantetheine 4'-phosphate</name>
        <dbReference type="ChEBI" id="CHEBI:47942"/>
    </cofactor>
</comment>
<dbReference type="NCBIfam" id="TIGR01733">
    <property type="entry name" value="AA-adenyl-dom"/>
    <property type="match status" value="1"/>
</dbReference>
<dbReference type="InterPro" id="IPR009081">
    <property type="entry name" value="PP-bd_ACP"/>
</dbReference>
<dbReference type="FunFam" id="3.30.300.30:FF:000010">
    <property type="entry name" value="Enterobactin synthetase component F"/>
    <property type="match status" value="1"/>
</dbReference>
<dbReference type="InterPro" id="IPR010071">
    <property type="entry name" value="AA_adenyl_dom"/>
</dbReference>
<dbReference type="Gene3D" id="1.10.1200.10">
    <property type="entry name" value="ACP-like"/>
    <property type="match status" value="1"/>
</dbReference>
<gene>
    <name evidence="6" type="ORF">Cflav_PD5395</name>
</gene>
<dbReference type="InterPro" id="IPR023213">
    <property type="entry name" value="CAT-like_dom_sf"/>
</dbReference>
<keyword evidence="7" id="KW-1185">Reference proteome</keyword>
<evidence type="ECO:0000256" key="1">
    <source>
        <dbReference type="ARBA" id="ARBA00001957"/>
    </source>
</evidence>
<dbReference type="CDD" id="cd19531">
    <property type="entry name" value="LCL_NRPS-like"/>
    <property type="match status" value="1"/>
</dbReference>
<dbReference type="SMART" id="SM00823">
    <property type="entry name" value="PKS_PP"/>
    <property type="match status" value="1"/>
</dbReference>
<dbReference type="GO" id="GO:0043041">
    <property type="term" value="P:amino acid activation for nonribosomal peptide biosynthetic process"/>
    <property type="evidence" value="ECO:0007669"/>
    <property type="project" value="TreeGrafter"/>
</dbReference>
<dbReference type="InterPro" id="IPR020806">
    <property type="entry name" value="PKS_PP-bd"/>
</dbReference>
<sequence length="1283" mass="144174">MDGHPKALVCAPFYAKLETIDLGEVEPANQEQTLNRLCRAETKVPFDLTKDPLLRAKLLGLSSSDHVLLLMMHHIISDGWSMELLYVELGKLYSCRVQGAESPLAELPVQYGNYAGWQRRRLQGERLEKELAYWRTKLRNPLPMLELPTDRPRPKMLSHAGAVRRIQWSEKFSDSIRKRAQTEETTLFLLLLTAYKVLLQRYTGLEDIVVGSPVANRDQTAIEGLIGLFVNTLVLRTDVSGAPTFRELLTRVRETFFEALAHKEAPFEKLVEELKPERSLTYNPLFQVMFQVQNDPVQKLKLSGLELKFLPIEEGAARCDLTLSITESEEGLVLAVEYKTDLFDDATIDRLLEHYRVLLEGIISNPNQRISDLPILTAGERYRLLVEWNQTRTDYPKNKTIAELFEEQASASPDAVALVFEGKSLSYRQLNRQSNQLAHYLIRSGVQSGELVGLCLERSFEMIVGLLAILKAGGGYVSLDPTYPKERLALMMEDAEIRVLLTESRLREALPRQTKKSEPGHDILKAICLDKEWKAVSEQSGERPISSCGPESVAYVCFTSGSTGRPKGVCVPNRGVVRLVKATNYASLTGNNVFLQLAPVSFDASTFEIWGALLNGARLVIFPPIPSSLSDLGSFIEKQRITILWLTAGLFHQMVEEQVERLKNVRQLLAGGDVLSVPHVEKALEILEDCQLINGYGPTENTTFTCYHAIPHRVPADRSIPIGKPVSNTTCYVLDCNLRPVPIGVYGQLYTGGDGLALEYLQRNELTAERFIDNPFEIQTGSKLYHTGDTVRYLSDGNLEFLGRTDSMVKIRGFRIELGEIEAAIAADDSVRDCVVVARKISTTEKQLVAYVVPKGKSKPTSEALRSHLKDKLPEYMMPSAYVFLETLPLTASGKVNRLALPDPEGTRPALDHKYLAPRDSAEEQLAGIWEELLGIRPIGVHDKFFELGGHSLLAVRLFARIEKVFGKRLPLTILFETPTIAQLANAIREKELSASRSLLVAIKDGGSKPPLFLVHGAGGGILWGYANLGACFTDDQPIYGIESPGMRGMAELESIEVMASRYVEEVRTLQPRGPYYLGGYCFGGNVSFEMARQLSRMGEEVAFLALFESMPINTSYTKAPWRRAKFYRGFLLNLYYGLEDFCRLKPEIRRNLFERKARVIRRRILNLIKPKRMGRSHFDLEGVINTEQIPENELNLWQIHLRAFQEYVTKPYVGRITLFRTRRQPLLCSFDRSLGWDEFSLGGVDVRIISGSHGSIFTEPNVSQLAGELRSCLRATSERLPA</sequence>
<feature type="domain" description="Carrier" evidence="5">
    <location>
        <begin position="917"/>
        <end position="992"/>
    </location>
</feature>
<dbReference type="GO" id="GO:0005829">
    <property type="term" value="C:cytosol"/>
    <property type="evidence" value="ECO:0007669"/>
    <property type="project" value="TreeGrafter"/>
</dbReference>